<evidence type="ECO:0000256" key="4">
    <source>
        <dbReference type="ARBA" id="ARBA00023125"/>
    </source>
</evidence>
<evidence type="ECO:0000256" key="9">
    <source>
        <dbReference type="SAM" id="MobiDB-lite"/>
    </source>
</evidence>
<evidence type="ECO:0000256" key="3">
    <source>
        <dbReference type="ARBA" id="ARBA00023015"/>
    </source>
</evidence>
<evidence type="ECO:0000256" key="6">
    <source>
        <dbReference type="ARBA" id="ARBA00023163"/>
    </source>
</evidence>
<keyword evidence="2" id="KW-0028">Amino-acid biosynthesis</keyword>
<name>A0A507QPV3_MONPU</name>
<sequence length="481" mass="52397">MAPSLRSASSFSHETDTIDPQRSSSPPVNPFPFTPSESPVPGPLNLNNASRSSSSSALTISFDVTSFTTDNQHQPWLPSPPPQLQPHLASNLLNDNKNSAYCEDFVLYPSVPAPCPQPRPTDLRAPLPQSTALRSAAYHPSLVQNHLRRRALARQNHLPQQCTPSSVQSPQVTRLVPQSTGFSLSPSSRFSPFGRKQVQRFYATSAPSNSPLRNRPPVPFLPGVAYCPNQNQQQQQQVYHPRVMSTPNLGQDLALFDFGNTSDDITLGVKPTMLSPKQLQTNSNMSDDTFAGLPSGTVSPTDLMLDASAPSSATFTDLSTPPFDSPGYFSHNPSPMLSDDFGSEQWDSLFPANDPFSAALDSATLGLASGITQAKPVAPASPLIPSTGSPPLSPARRPSSKSSSISRIAARQRKPLPVIKFDASDPVAAKRARNTEAARKSRARKLERQEEMERRIAELEKLLEESQQRERYWRGIAENNA</sequence>
<dbReference type="PROSITE" id="PS00036">
    <property type="entry name" value="BZIP_BASIC"/>
    <property type="match status" value="1"/>
</dbReference>
<proteinExistence type="inferred from homology"/>
<dbReference type="Gene3D" id="3.30.160.60">
    <property type="entry name" value="Classic Zinc Finger"/>
    <property type="match status" value="1"/>
</dbReference>
<dbReference type="InterPro" id="IPR004827">
    <property type="entry name" value="bZIP"/>
</dbReference>
<comment type="caution">
    <text evidence="11">The sequence shown here is derived from an EMBL/GenBank/DDBJ whole genome shotgun (WGS) entry which is preliminary data.</text>
</comment>
<evidence type="ECO:0000256" key="7">
    <source>
        <dbReference type="ARBA" id="ARBA00023242"/>
    </source>
</evidence>
<keyword evidence="7" id="KW-0539">Nucleus</keyword>
<keyword evidence="12" id="KW-1185">Reference proteome</keyword>
<dbReference type="STRING" id="5098.A0A507QPV3"/>
<feature type="domain" description="BZIP" evidence="10">
    <location>
        <begin position="430"/>
        <end position="444"/>
    </location>
</feature>
<feature type="compositionally biased region" description="Polar residues" evidence="9">
    <location>
        <begin position="157"/>
        <end position="178"/>
    </location>
</feature>
<keyword evidence="4" id="KW-0238">DNA-binding</keyword>
<protein>
    <recommendedName>
        <fullName evidence="10">BZIP domain-containing protein</fullName>
    </recommendedName>
</protein>
<comment type="similarity">
    <text evidence="8">Belongs to the bZIP family. GCN4 subfamily.</text>
</comment>
<dbReference type="Proteomes" id="UP000319663">
    <property type="component" value="Unassembled WGS sequence"/>
</dbReference>
<dbReference type="SUPFAM" id="SSF57959">
    <property type="entry name" value="Leucine zipper domain"/>
    <property type="match status" value="1"/>
</dbReference>
<feature type="region of interest" description="Disordered" evidence="9">
    <location>
        <begin position="377"/>
        <end position="451"/>
    </location>
</feature>
<evidence type="ECO:0000313" key="12">
    <source>
        <dbReference type="Proteomes" id="UP000319663"/>
    </source>
</evidence>
<evidence type="ECO:0000313" key="11">
    <source>
        <dbReference type="EMBL" id="TQB69122.1"/>
    </source>
</evidence>
<comment type="subcellular location">
    <subcellularLocation>
        <location evidence="1">Nucleus</location>
    </subcellularLocation>
</comment>
<feature type="compositionally biased region" description="Polar residues" evidence="9">
    <location>
        <begin position="1"/>
        <end position="26"/>
    </location>
</feature>
<dbReference type="Pfam" id="PF07716">
    <property type="entry name" value="bZIP_2"/>
    <property type="match status" value="1"/>
</dbReference>
<feature type="compositionally biased region" description="Low complexity" evidence="9">
    <location>
        <begin position="394"/>
        <end position="409"/>
    </location>
</feature>
<dbReference type="InterPro" id="IPR046347">
    <property type="entry name" value="bZIP_sf"/>
</dbReference>
<dbReference type="GO" id="GO:0005634">
    <property type="term" value="C:nucleus"/>
    <property type="evidence" value="ECO:0007669"/>
    <property type="project" value="UniProtKB-SubCell"/>
</dbReference>
<keyword evidence="6" id="KW-0804">Transcription</keyword>
<dbReference type="GO" id="GO:0003700">
    <property type="term" value="F:DNA-binding transcription factor activity"/>
    <property type="evidence" value="ECO:0007669"/>
    <property type="project" value="InterPro"/>
</dbReference>
<reference evidence="11 12" key="1">
    <citation type="submission" date="2019-06" db="EMBL/GenBank/DDBJ databases">
        <title>Wine fermentation using esterase from Monascus purpureus.</title>
        <authorList>
            <person name="Geng C."/>
            <person name="Zhang Y."/>
        </authorList>
    </citation>
    <scope>NUCLEOTIDE SEQUENCE [LARGE SCALE GENOMIC DNA]</scope>
    <source>
        <strain evidence="11">HQ1</strain>
    </source>
</reference>
<evidence type="ECO:0000256" key="1">
    <source>
        <dbReference type="ARBA" id="ARBA00004123"/>
    </source>
</evidence>
<evidence type="ECO:0000259" key="10">
    <source>
        <dbReference type="PROSITE" id="PS00036"/>
    </source>
</evidence>
<dbReference type="EMBL" id="VIFY01000171">
    <property type="protein sequence ID" value="TQB69122.1"/>
    <property type="molecule type" value="Genomic_DNA"/>
</dbReference>
<dbReference type="GO" id="GO:0003677">
    <property type="term" value="F:DNA binding"/>
    <property type="evidence" value="ECO:0007669"/>
    <property type="project" value="UniProtKB-KW"/>
</dbReference>
<feature type="region of interest" description="Disordered" evidence="9">
    <location>
        <begin position="1"/>
        <end position="52"/>
    </location>
</feature>
<feature type="compositionally biased region" description="Low complexity" evidence="9">
    <location>
        <begin position="179"/>
        <end position="191"/>
    </location>
</feature>
<accession>A0A507QPV3</accession>
<evidence type="ECO:0000256" key="8">
    <source>
        <dbReference type="ARBA" id="ARBA00061302"/>
    </source>
</evidence>
<dbReference type="AlphaFoldDB" id="A0A507QPV3"/>
<feature type="compositionally biased region" description="Pro residues" evidence="9">
    <location>
        <begin position="27"/>
        <end position="42"/>
    </location>
</feature>
<feature type="region of interest" description="Disordered" evidence="9">
    <location>
        <begin position="157"/>
        <end position="191"/>
    </location>
</feature>
<dbReference type="CDD" id="cd12193">
    <property type="entry name" value="bZIP_GCN4"/>
    <property type="match status" value="1"/>
</dbReference>
<evidence type="ECO:0000256" key="2">
    <source>
        <dbReference type="ARBA" id="ARBA00022605"/>
    </source>
</evidence>
<keyword evidence="3" id="KW-0805">Transcription regulation</keyword>
<feature type="compositionally biased region" description="Basic and acidic residues" evidence="9">
    <location>
        <begin position="433"/>
        <end position="451"/>
    </location>
</feature>
<dbReference type="FunFam" id="3.30.160.60:FF:001491">
    <property type="entry name" value="Cross-pathway control protein A"/>
    <property type="match status" value="1"/>
</dbReference>
<evidence type="ECO:0000256" key="5">
    <source>
        <dbReference type="ARBA" id="ARBA00023159"/>
    </source>
</evidence>
<gene>
    <name evidence="11" type="ORF">MPDQ_002340</name>
</gene>
<organism evidence="11 12">
    <name type="scientific">Monascus purpureus</name>
    <name type="common">Red mold</name>
    <name type="synonym">Monascus anka</name>
    <dbReference type="NCBI Taxonomy" id="5098"/>
    <lineage>
        <taxon>Eukaryota</taxon>
        <taxon>Fungi</taxon>
        <taxon>Dikarya</taxon>
        <taxon>Ascomycota</taxon>
        <taxon>Pezizomycotina</taxon>
        <taxon>Eurotiomycetes</taxon>
        <taxon>Eurotiomycetidae</taxon>
        <taxon>Eurotiales</taxon>
        <taxon>Aspergillaceae</taxon>
        <taxon>Monascus</taxon>
    </lineage>
</organism>
<dbReference type="GO" id="GO:0008652">
    <property type="term" value="P:amino acid biosynthetic process"/>
    <property type="evidence" value="ECO:0007669"/>
    <property type="project" value="UniProtKB-KW"/>
</dbReference>
<keyword evidence="5" id="KW-0010">Activator</keyword>